<keyword evidence="2" id="KW-1185">Reference proteome</keyword>
<proteinExistence type="predicted"/>
<organism evidence="1 2">
    <name type="scientific">Naganishia cerealis</name>
    <dbReference type="NCBI Taxonomy" id="610337"/>
    <lineage>
        <taxon>Eukaryota</taxon>
        <taxon>Fungi</taxon>
        <taxon>Dikarya</taxon>
        <taxon>Basidiomycota</taxon>
        <taxon>Agaricomycotina</taxon>
        <taxon>Tremellomycetes</taxon>
        <taxon>Filobasidiales</taxon>
        <taxon>Filobasidiaceae</taxon>
        <taxon>Naganishia</taxon>
    </lineage>
</organism>
<evidence type="ECO:0000313" key="2">
    <source>
        <dbReference type="Proteomes" id="UP001241377"/>
    </source>
</evidence>
<comment type="caution">
    <text evidence="1">The sequence shown here is derived from an EMBL/GenBank/DDBJ whole genome shotgun (WGS) entry which is preliminary data.</text>
</comment>
<sequence length="398" mass="44984">MEDKDDPTALWAAHSRPPEWRIRPEAHWSRATIPKAKLSHFDKLLKYAWQITMIIDVSLTGLVSRSGARLQSLQESLQDLKGKWDLHYCQPLKEIREVIWQDWRGSHKSGIESLEAFKRVMAQDSHIFDSNDVVNAIGSVESALQTQEASREGPTGGDGVRSDFFRNRLVLFRNCYKEACEEVKFVLWLQEINHKSQFLQVRLNNDALRDSLFRACTPSMEDSLKGNGLSSEECGKLAAVFKEQLGFYGRELERRVTASFTPDPSIDTSLPQNYIAQFPRNIVTTQNPPDENYVAHTLRTMENFFSRLGTYVQRNTASNNLSISREGSVIAHSSGAVTQDYLDECETPLSNFSSLVDARLASSASEADKAILRDLLDVCSGYTEIAEYHSEQTCDGFI</sequence>
<reference evidence="1" key="1">
    <citation type="submission" date="2023-04" db="EMBL/GenBank/DDBJ databases">
        <title>Draft Genome sequencing of Naganishia species isolated from polar environments using Oxford Nanopore Technology.</title>
        <authorList>
            <person name="Leo P."/>
            <person name="Venkateswaran K."/>
        </authorList>
    </citation>
    <scope>NUCLEOTIDE SEQUENCE</scope>
    <source>
        <strain evidence="1">MNA-CCFEE 5261</strain>
    </source>
</reference>
<accession>A0ACC2WG82</accession>
<protein>
    <submittedName>
        <fullName evidence="1">Uncharacterized protein</fullName>
    </submittedName>
</protein>
<dbReference type="Proteomes" id="UP001241377">
    <property type="component" value="Unassembled WGS sequence"/>
</dbReference>
<name>A0ACC2WG82_9TREE</name>
<gene>
    <name evidence="1" type="ORF">QFC19_001742</name>
</gene>
<dbReference type="EMBL" id="JASBWR010000014">
    <property type="protein sequence ID" value="KAJ9110071.1"/>
    <property type="molecule type" value="Genomic_DNA"/>
</dbReference>
<evidence type="ECO:0000313" key="1">
    <source>
        <dbReference type="EMBL" id="KAJ9110071.1"/>
    </source>
</evidence>